<organism evidence="1 2">
    <name type="scientific">Planobispora rosea</name>
    <dbReference type="NCBI Taxonomy" id="35762"/>
    <lineage>
        <taxon>Bacteria</taxon>
        <taxon>Bacillati</taxon>
        <taxon>Actinomycetota</taxon>
        <taxon>Actinomycetes</taxon>
        <taxon>Streptosporangiales</taxon>
        <taxon>Streptosporangiaceae</taxon>
        <taxon>Planobispora</taxon>
    </lineage>
</organism>
<evidence type="ECO:0000313" key="1">
    <source>
        <dbReference type="EMBL" id="GIH84152.1"/>
    </source>
</evidence>
<keyword evidence="2" id="KW-1185">Reference proteome</keyword>
<dbReference type="Proteomes" id="UP000655044">
    <property type="component" value="Unassembled WGS sequence"/>
</dbReference>
<comment type="caution">
    <text evidence="1">The sequence shown here is derived from an EMBL/GenBank/DDBJ whole genome shotgun (WGS) entry which is preliminary data.</text>
</comment>
<sequence length="116" mass="12191">MSHILSGPLRCGRGARVVRPVAWGRRGGSRTRVVGPTQPGGKPAQIHVQAAEEDDGGHDAQLYVPPGDAPHPLRLWGHSPWLCPGHGVVAGAGPESWIFPGRIPAEPYNSGTVTKA</sequence>
<protein>
    <submittedName>
        <fullName evidence="1">Uncharacterized protein</fullName>
    </submittedName>
</protein>
<accession>A0A8J3WCT2</accession>
<dbReference type="AlphaFoldDB" id="A0A8J3WCT2"/>
<proteinExistence type="predicted"/>
<evidence type="ECO:0000313" key="2">
    <source>
        <dbReference type="Proteomes" id="UP000655044"/>
    </source>
</evidence>
<reference evidence="1" key="1">
    <citation type="submission" date="2021-01" db="EMBL/GenBank/DDBJ databases">
        <title>Whole genome shotgun sequence of Planobispora rosea NBRC 15558.</title>
        <authorList>
            <person name="Komaki H."/>
            <person name="Tamura T."/>
        </authorList>
    </citation>
    <scope>NUCLEOTIDE SEQUENCE</scope>
    <source>
        <strain evidence="1">NBRC 15558</strain>
    </source>
</reference>
<name>A0A8J3WCT2_PLARO</name>
<gene>
    <name evidence="1" type="ORF">Pro02_25600</name>
</gene>
<dbReference type="EMBL" id="BOOI01000021">
    <property type="protein sequence ID" value="GIH84152.1"/>
    <property type="molecule type" value="Genomic_DNA"/>
</dbReference>